<dbReference type="Gene3D" id="3.40.50.1100">
    <property type="match status" value="2"/>
</dbReference>
<comment type="cofactor">
    <cofactor evidence="1">
        <name>pyridoxal 5'-phosphate</name>
        <dbReference type="ChEBI" id="CHEBI:597326"/>
    </cofactor>
</comment>
<evidence type="ECO:0000256" key="1">
    <source>
        <dbReference type="ARBA" id="ARBA00001933"/>
    </source>
</evidence>
<dbReference type="EMBL" id="UINC01000194">
    <property type="protein sequence ID" value="SUZ50880.1"/>
    <property type="molecule type" value="Genomic_DNA"/>
</dbReference>
<dbReference type="GO" id="GO:0016846">
    <property type="term" value="F:carbon-sulfur lyase activity"/>
    <property type="evidence" value="ECO:0007669"/>
    <property type="project" value="UniProtKB-ARBA"/>
</dbReference>
<dbReference type="InterPro" id="IPR036052">
    <property type="entry name" value="TrpB-like_PALP_sf"/>
</dbReference>
<keyword evidence="4" id="KW-0663">Pyridoxal phosphate</keyword>
<evidence type="ECO:0000256" key="3">
    <source>
        <dbReference type="ARBA" id="ARBA00010869"/>
    </source>
</evidence>
<comment type="similarity">
    <text evidence="3">Belongs to the serine/threonine dehydratase family.</text>
</comment>
<dbReference type="FunFam" id="3.40.50.1100:FF:000005">
    <property type="entry name" value="Threonine dehydratase catabolic"/>
    <property type="match status" value="1"/>
</dbReference>
<evidence type="ECO:0000256" key="2">
    <source>
        <dbReference type="ARBA" id="ARBA00008639"/>
    </source>
</evidence>
<comment type="similarity">
    <text evidence="2">Belongs to the ACC deaminase/D-cysteine desulfhydrase family.</text>
</comment>
<dbReference type="GO" id="GO:0006565">
    <property type="term" value="P:L-serine catabolic process"/>
    <property type="evidence" value="ECO:0007669"/>
    <property type="project" value="TreeGrafter"/>
</dbReference>
<gene>
    <name evidence="7" type="ORF">METZ01_LOCUS3734</name>
</gene>
<dbReference type="GO" id="GO:0003941">
    <property type="term" value="F:L-serine ammonia-lyase activity"/>
    <property type="evidence" value="ECO:0007669"/>
    <property type="project" value="TreeGrafter"/>
</dbReference>
<dbReference type="PIRSF" id="PIRSF006278">
    <property type="entry name" value="ACCD_DCysDesulf"/>
    <property type="match status" value="1"/>
</dbReference>
<proteinExistence type="inferred from homology"/>
<feature type="domain" description="Tryptophan synthase beta chain-like PALP" evidence="6">
    <location>
        <begin position="19"/>
        <end position="307"/>
    </location>
</feature>
<dbReference type="GO" id="GO:0009097">
    <property type="term" value="P:isoleucine biosynthetic process"/>
    <property type="evidence" value="ECO:0007669"/>
    <property type="project" value="TreeGrafter"/>
</dbReference>
<reference evidence="7" key="1">
    <citation type="submission" date="2018-05" db="EMBL/GenBank/DDBJ databases">
        <authorList>
            <person name="Lanie J.A."/>
            <person name="Ng W.-L."/>
            <person name="Kazmierczak K.M."/>
            <person name="Andrzejewski T.M."/>
            <person name="Davidsen T.M."/>
            <person name="Wayne K.J."/>
            <person name="Tettelin H."/>
            <person name="Glass J.I."/>
            <person name="Rusch D."/>
            <person name="Podicherti R."/>
            <person name="Tsui H.-C.T."/>
            <person name="Winkler M.E."/>
        </authorList>
    </citation>
    <scope>NUCLEOTIDE SEQUENCE</scope>
</reference>
<dbReference type="InterPro" id="IPR027278">
    <property type="entry name" value="ACCD_DCysDesulf"/>
</dbReference>
<dbReference type="InterPro" id="IPR001926">
    <property type="entry name" value="TrpB-like_PALP"/>
</dbReference>
<evidence type="ECO:0000259" key="6">
    <source>
        <dbReference type="Pfam" id="PF00291"/>
    </source>
</evidence>
<evidence type="ECO:0000313" key="7">
    <source>
        <dbReference type="EMBL" id="SUZ50880.1"/>
    </source>
</evidence>
<dbReference type="CDD" id="cd01562">
    <property type="entry name" value="Thr-dehyd"/>
    <property type="match status" value="1"/>
</dbReference>
<organism evidence="7">
    <name type="scientific">marine metagenome</name>
    <dbReference type="NCBI Taxonomy" id="408172"/>
    <lineage>
        <taxon>unclassified sequences</taxon>
        <taxon>metagenomes</taxon>
        <taxon>ecological metagenomes</taxon>
    </lineage>
</organism>
<dbReference type="FunFam" id="3.40.50.1100:FF:000007">
    <property type="entry name" value="L-threonine dehydratase catabolic TdcB"/>
    <property type="match status" value="1"/>
</dbReference>
<sequence length="322" mass="33584">MATQQFPLDRFVEARARISHTVHKTPLMGSKALSKWIGVPVYFKCENLQKTGSFKVRGALHKVTQLTQEERAKGVATISAGNHAQAVAWAATSVGVSSVVVMPENASPTKVAASKSYGAEVILHGDAKAAFAKVLEVSRDRGLTFLHPFDDEEVIAGHGSCALEIAEQLPEVRSVIVPVGGGGLSSGIAAAMAVLKTDISVWGVEPEGAPSMHRSLESGNPIQLDSTNTIADGLAPPMAGTINYNLLAAHASGVVLVTDDEIVYAMKTLLERMKLLVEPSGAAGLAALLANKIPLEANGPVVVILTGGNADLIQLCKLLSGS</sequence>
<name>A0A381N8C8_9ZZZZ</name>
<evidence type="ECO:0000256" key="5">
    <source>
        <dbReference type="ARBA" id="ARBA00023239"/>
    </source>
</evidence>
<dbReference type="PANTHER" id="PTHR48078">
    <property type="entry name" value="THREONINE DEHYDRATASE, MITOCHONDRIAL-RELATED"/>
    <property type="match status" value="1"/>
</dbReference>
<dbReference type="Pfam" id="PF00291">
    <property type="entry name" value="PALP"/>
    <property type="match status" value="1"/>
</dbReference>
<dbReference type="PANTHER" id="PTHR48078:SF6">
    <property type="entry name" value="L-THREONINE DEHYDRATASE CATABOLIC TDCB"/>
    <property type="match status" value="1"/>
</dbReference>
<dbReference type="GO" id="GO:0004794">
    <property type="term" value="F:threonine deaminase activity"/>
    <property type="evidence" value="ECO:0007669"/>
    <property type="project" value="TreeGrafter"/>
</dbReference>
<protein>
    <recommendedName>
        <fullName evidence="6">Tryptophan synthase beta chain-like PALP domain-containing protein</fullName>
    </recommendedName>
</protein>
<dbReference type="InterPro" id="IPR050147">
    <property type="entry name" value="Ser/Thr_Dehydratase"/>
</dbReference>
<keyword evidence="5" id="KW-0456">Lyase</keyword>
<dbReference type="SUPFAM" id="SSF53686">
    <property type="entry name" value="Tryptophan synthase beta subunit-like PLP-dependent enzymes"/>
    <property type="match status" value="1"/>
</dbReference>
<dbReference type="AlphaFoldDB" id="A0A381N8C8"/>
<evidence type="ECO:0000256" key="4">
    <source>
        <dbReference type="ARBA" id="ARBA00022898"/>
    </source>
</evidence>
<accession>A0A381N8C8</accession>
<dbReference type="GO" id="GO:0006567">
    <property type="term" value="P:L-threonine catabolic process"/>
    <property type="evidence" value="ECO:0007669"/>
    <property type="project" value="TreeGrafter"/>
</dbReference>